<dbReference type="EMBL" id="CP081303">
    <property type="protein sequence ID" value="QZE14110.1"/>
    <property type="molecule type" value="Genomic_DNA"/>
</dbReference>
<dbReference type="Proteomes" id="UP000826212">
    <property type="component" value="Chromosome"/>
</dbReference>
<gene>
    <name evidence="1" type="primary">trpA</name>
    <name evidence="1" type="ORF">K4L44_16510</name>
</gene>
<keyword evidence="1" id="KW-0456">Lyase</keyword>
<protein>
    <submittedName>
        <fullName evidence="1">Tryptophan synthase subunit alpha</fullName>
        <ecNumber evidence="1">4.2.1.20</ecNumber>
    </submittedName>
</protein>
<reference evidence="1" key="1">
    <citation type="submission" date="2021-08" db="EMBL/GenBank/DDBJ databases">
        <title>Novel anaerobic bacterium isolated from sea squirt in East Sea, Republic of Korea.</title>
        <authorList>
            <person name="Nguyen T.H."/>
            <person name="Li Z."/>
            <person name="Lee Y.-J."/>
            <person name="Ko J."/>
            <person name="Kim S.-G."/>
        </authorList>
    </citation>
    <scope>NUCLEOTIDE SEQUENCE</scope>
    <source>
        <strain evidence="1">KCTC 25031</strain>
    </source>
</reference>
<dbReference type="EC" id="4.2.1.20" evidence="1"/>
<accession>A0AC61NEU5</accession>
<sequence length="266" mass="29791">MNRIQNTFQEKESNILSIYFTAGQKGLNKTVEIISSLESAGVDMVEIGIPFSDPVADGPTIQKSSEVAIKNGMTLKQLFTELKELRKKAKIPVLLMGYLNPILQYGIESFCKSCAEVGVDGVIIPDLPLNIYERLYQDTFDKHHIINTLLITPQTSEARIRDIDNKSKGFIYVVSSNGTTGDKNAIIHDNYFEHINSMKLKTPQLIGFGINDNQSFRNACKYSYGAIIGSAFVKEIALDHSYENIKSFIDKIVKNNKNTLTEKLTK</sequence>
<proteinExistence type="predicted"/>
<name>A0AC61NEU5_9BACT</name>
<evidence type="ECO:0000313" key="1">
    <source>
        <dbReference type="EMBL" id="QZE14110.1"/>
    </source>
</evidence>
<keyword evidence="2" id="KW-1185">Reference proteome</keyword>
<organism evidence="1 2">
    <name type="scientific">Halosquirtibacter laminarini</name>
    <dbReference type="NCBI Taxonomy" id="3374600"/>
    <lineage>
        <taxon>Bacteria</taxon>
        <taxon>Pseudomonadati</taxon>
        <taxon>Bacteroidota</taxon>
        <taxon>Bacteroidia</taxon>
        <taxon>Marinilabiliales</taxon>
        <taxon>Prolixibacteraceae</taxon>
        <taxon>Halosquirtibacter</taxon>
    </lineage>
</organism>
<evidence type="ECO:0000313" key="2">
    <source>
        <dbReference type="Proteomes" id="UP000826212"/>
    </source>
</evidence>